<feature type="non-terminal residue" evidence="1">
    <location>
        <position position="1"/>
    </location>
</feature>
<evidence type="ECO:0000313" key="2">
    <source>
        <dbReference type="Proteomes" id="UP001186974"/>
    </source>
</evidence>
<feature type="non-terminal residue" evidence="1">
    <location>
        <position position="108"/>
    </location>
</feature>
<dbReference type="Proteomes" id="UP001186974">
    <property type="component" value="Unassembled WGS sequence"/>
</dbReference>
<protein>
    <submittedName>
        <fullName evidence="1">Uncharacterized protein</fullName>
    </submittedName>
</protein>
<organism evidence="1 2">
    <name type="scientific">Coniosporium uncinatum</name>
    <dbReference type="NCBI Taxonomy" id="93489"/>
    <lineage>
        <taxon>Eukaryota</taxon>
        <taxon>Fungi</taxon>
        <taxon>Dikarya</taxon>
        <taxon>Ascomycota</taxon>
        <taxon>Pezizomycotina</taxon>
        <taxon>Dothideomycetes</taxon>
        <taxon>Dothideomycetes incertae sedis</taxon>
        <taxon>Coniosporium</taxon>
    </lineage>
</organism>
<dbReference type="EMBL" id="JAWDJW010011416">
    <property type="protein sequence ID" value="KAK3044814.1"/>
    <property type="molecule type" value="Genomic_DNA"/>
</dbReference>
<proteinExistence type="predicted"/>
<comment type="caution">
    <text evidence="1">The sequence shown here is derived from an EMBL/GenBank/DDBJ whole genome shotgun (WGS) entry which is preliminary data.</text>
</comment>
<name>A0ACC3CUG5_9PEZI</name>
<accession>A0ACC3CUG5</accession>
<sequence length="108" mass="12411">PFIENIPNSSWQVASTLPSSLPANESYPIRVKITVHPEPIKVVYHEVLKVVPQLLGPNGKHFDIVLHIGMAARRNYYTLERRSFRDHYDKLKDVDGRIFSSEEGGKLW</sequence>
<keyword evidence="2" id="KW-1185">Reference proteome</keyword>
<evidence type="ECO:0000313" key="1">
    <source>
        <dbReference type="EMBL" id="KAK3044814.1"/>
    </source>
</evidence>
<gene>
    <name evidence="1" type="ORF">LTS18_000283</name>
</gene>
<reference evidence="1" key="1">
    <citation type="submission" date="2024-09" db="EMBL/GenBank/DDBJ databases">
        <title>Black Yeasts Isolated from many extreme environments.</title>
        <authorList>
            <person name="Coleine C."/>
            <person name="Stajich J.E."/>
            <person name="Selbmann L."/>
        </authorList>
    </citation>
    <scope>NUCLEOTIDE SEQUENCE</scope>
    <source>
        <strain evidence="1">CCFEE 5737</strain>
    </source>
</reference>